<sequence>MYAIATGKAPTPLAVQEVIDCAYPNWGCSGGDTCVALDWMTKAVYPLRDESDFCTIITNKTRGIKVFVKGLPEDRLLELLQSGPVVAAVDAKTWQNYQGGIIQYHCESHINHAVQIVGYDLTGPVPYYIVRNSWGTDFGHSGYLYIKVGDNLCGIAEEVSTVSVYL</sequence>
<feature type="domain" description="Peptidase C1A papain C-terminal" evidence="2">
    <location>
        <begin position="2"/>
        <end position="163"/>
    </location>
</feature>
<dbReference type="InterPro" id="IPR000668">
    <property type="entry name" value="Peptidase_C1A_C"/>
</dbReference>
<dbReference type="Gene3D" id="3.90.70.10">
    <property type="entry name" value="Cysteine proteinases"/>
    <property type="match status" value="1"/>
</dbReference>
<keyword evidence="4" id="KW-1185">Reference proteome</keyword>
<dbReference type="PROSITE" id="PS00639">
    <property type="entry name" value="THIOL_PROTEASE_HIS"/>
    <property type="match status" value="1"/>
</dbReference>
<dbReference type="InterPro" id="IPR038765">
    <property type="entry name" value="Papain-like_cys_pep_sf"/>
</dbReference>
<gene>
    <name evidence="3" type="ORF">MAR_023069</name>
</gene>
<dbReference type="SMART" id="SM00645">
    <property type="entry name" value="Pept_C1"/>
    <property type="match status" value="1"/>
</dbReference>
<organism evidence="3 4">
    <name type="scientific">Mya arenaria</name>
    <name type="common">Soft-shell clam</name>
    <dbReference type="NCBI Taxonomy" id="6604"/>
    <lineage>
        <taxon>Eukaryota</taxon>
        <taxon>Metazoa</taxon>
        <taxon>Spiralia</taxon>
        <taxon>Lophotrochozoa</taxon>
        <taxon>Mollusca</taxon>
        <taxon>Bivalvia</taxon>
        <taxon>Autobranchia</taxon>
        <taxon>Heteroconchia</taxon>
        <taxon>Euheterodonta</taxon>
        <taxon>Imparidentia</taxon>
        <taxon>Neoheterodontei</taxon>
        <taxon>Myida</taxon>
        <taxon>Myoidea</taxon>
        <taxon>Myidae</taxon>
        <taxon>Mya</taxon>
    </lineage>
</organism>
<evidence type="ECO:0000313" key="3">
    <source>
        <dbReference type="EMBL" id="WAQ98696.1"/>
    </source>
</evidence>
<dbReference type="SUPFAM" id="SSF54001">
    <property type="entry name" value="Cysteine proteinases"/>
    <property type="match status" value="1"/>
</dbReference>
<evidence type="ECO:0000313" key="4">
    <source>
        <dbReference type="Proteomes" id="UP001164746"/>
    </source>
</evidence>
<comment type="similarity">
    <text evidence="1">Belongs to the peptidase C1 family.</text>
</comment>
<dbReference type="Pfam" id="PF00112">
    <property type="entry name" value="Peptidase_C1"/>
    <property type="match status" value="1"/>
</dbReference>
<reference evidence="3" key="1">
    <citation type="submission" date="2022-11" db="EMBL/GenBank/DDBJ databases">
        <title>Centuries of genome instability and evolution in soft-shell clam transmissible cancer (bioRxiv).</title>
        <authorList>
            <person name="Hart S.F.M."/>
            <person name="Yonemitsu M.A."/>
            <person name="Giersch R.M."/>
            <person name="Beal B.F."/>
            <person name="Arriagada G."/>
            <person name="Davis B.W."/>
            <person name="Ostrander E.A."/>
            <person name="Goff S.P."/>
            <person name="Metzger M.J."/>
        </authorList>
    </citation>
    <scope>NUCLEOTIDE SEQUENCE</scope>
    <source>
        <strain evidence="3">MELC-2E11</strain>
        <tissue evidence="3">Siphon/mantle</tissue>
    </source>
</reference>
<dbReference type="CDD" id="cd02248">
    <property type="entry name" value="Peptidase_C1A"/>
    <property type="match status" value="1"/>
</dbReference>
<name>A0ABY7DP50_MYAAR</name>
<evidence type="ECO:0000256" key="1">
    <source>
        <dbReference type="ARBA" id="ARBA00008455"/>
    </source>
</evidence>
<proteinExistence type="inferred from homology"/>
<dbReference type="EMBL" id="CP111014">
    <property type="protein sequence ID" value="WAQ98696.1"/>
    <property type="molecule type" value="Genomic_DNA"/>
</dbReference>
<dbReference type="Proteomes" id="UP001164746">
    <property type="component" value="Chromosome 3"/>
</dbReference>
<accession>A0ABY7DP50</accession>
<protein>
    <submittedName>
        <fullName evidence="3">CATO-like protein</fullName>
    </submittedName>
</protein>
<dbReference type="InterPro" id="IPR039417">
    <property type="entry name" value="Peptidase_C1A_papain-like"/>
</dbReference>
<dbReference type="PANTHER" id="PTHR12411">
    <property type="entry name" value="CYSTEINE PROTEASE FAMILY C1-RELATED"/>
    <property type="match status" value="1"/>
</dbReference>
<dbReference type="InterPro" id="IPR013128">
    <property type="entry name" value="Peptidase_C1A"/>
</dbReference>
<evidence type="ECO:0000259" key="2">
    <source>
        <dbReference type="SMART" id="SM00645"/>
    </source>
</evidence>
<dbReference type="InterPro" id="IPR025660">
    <property type="entry name" value="Pept_his_AS"/>
</dbReference>